<accession>A0A7X2LYV5</accession>
<dbReference type="RefSeq" id="WP_154307912.1">
    <property type="nucleotide sequence ID" value="NZ_WKKI01000020.1"/>
</dbReference>
<evidence type="ECO:0000313" key="1">
    <source>
        <dbReference type="EMBL" id="MRX72756.1"/>
    </source>
</evidence>
<sequence length="67" mass="8037">MTSRGWRLELDNVEKRKAPLSGDKHKMTWTEGRSLTFWPRQLMTSSRWRLELDNNEKRKAPVKPRQA</sequence>
<gene>
    <name evidence="1" type="ORF">GJU40_11410</name>
</gene>
<name>A0A7X2LYV5_9BACI</name>
<comment type="caution">
    <text evidence="1">The sequence shown here is derived from an EMBL/GenBank/DDBJ whole genome shotgun (WGS) entry which is preliminary data.</text>
</comment>
<organism evidence="1 2">
    <name type="scientific">Metabacillus lacus</name>
    <dbReference type="NCBI Taxonomy" id="1983721"/>
    <lineage>
        <taxon>Bacteria</taxon>
        <taxon>Bacillati</taxon>
        <taxon>Bacillota</taxon>
        <taxon>Bacilli</taxon>
        <taxon>Bacillales</taxon>
        <taxon>Bacillaceae</taxon>
        <taxon>Metabacillus</taxon>
    </lineage>
</organism>
<evidence type="ECO:0000313" key="2">
    <source>
        <dbReference type="Proteomes" id="UP000448867"/>
    </source>
</evidence>
<dbReference type="Proteomes" id="UP000448867">
    <property type="component" value="Unassembled WGS sequence"/>
</dbReference>
<reference evidence="1 2" key="1">
    <citation type="submission" date="2019-11" db="EMBL/GenBank/DDBJ databases">
        <title>Bacillus lacus genome.</title>
        <authorList>
            <person name="Allen C.J."/>
            <person name="Newman J.D."/>
        </authorList>
    </citation>
    <scope>NUCLEOTIDE SEQUENCE [LARGE SCALE GENOMIC DNA]</scope>
    <source>
        <strain evidence="1 2">KCTC 33946</strain>
    </source>
</reference>
<dbReference type="AlphaFoldDB" id="A0A7X2LYV5"/>
<keyword evidence="2" id="KW-1185">Reference proteome</keyword>
<dbReference type="EMBL" id="WKKI01000020">
    <property type="protein sequence ID" value="MRX72756.1"/>
    <property type="molecule type" value="Genomic_DNA"/>
</dbReference>
<protein>
    <submittedName>
        <fullName evidence="1">Uncharacterized protein</fullName>
    </submittedName>
</protein>
<proteinExistence type="predicted"/>